<dbReference type="STRING" id="187101.VC03_05335"/>
<feature type="domain" description="FAD-dependent protein C-terminal" evidence="1">
    <location>
        <begin position="280"/>
        <end position="474"/>
    </location>
</feature>
<dbReference type="Pfam" id="PF21688">
    <property type="entry name" value="FAD-depend_C"/>
    <property type="match status" value="1"/>
</dbReference>
<name>A0A0E3ZAG5_9FUSO</name>
<dbReference type="PIRSF" id="PIRSF038984">
    <property type="entry name" value="FAD_binding_protein"/>
    <property type="match status" value="1"/>
</dbReference>
<dbReference type="InterPro" id="IPR036188">
    <property type="entry name" value="FAD/NAD-bd_sf"/>
</dbReference>
<dbReference type="Gene3D" id="3.30.70.2700">
    <property type="match status" value="1"/>
</dbReference>
<dbReference type="KEGG" id="sns:VC03_05335"/>
<dbReference type="PATRIC" id="fig|1069640.6.peg.1058"/>
<dbReference type="PANTHER" id="PTHR42842:SF3">
    <property type="entry name" value="FAD_NAD(P)-BINDING OXIDOREDUCTASE FAMILY PROTEIN"/>
    <property type="match status" value="1"/>
</dbReference>
<dbReference type="Gene3D" id="3.50.50.60">
    <property type="entry name" value="FAD/NAD(P)-binding domain"/>
    <property type="match status" value="2"/>
</dbReference>
<evidence type="ECO:0000313" key="2">
    <source>
        <dbReference type="EMBL" id="AKC95900.1"/>
    </source>
</evidence>
<evidence type="ECO:0000313" key="3">
    <source>
        <dbReference type="Proteomes" id="UP000033103"/>
    </source>
</evidence>
<accession>A0A0E3ZAG5</accession>
<proteinExistence type="predicted"/>
<dbReference type="RefSeq" id="WP_046329004.1">
    <property type="nucleotide sequence ID" value="NZ_CAUPIC010000006.1"/>
</dbReference>
<dbReference type="Proteomes" id="UP000033103">
    <property type="component" value="Chromosome"/>
</dbReference>
<sequence>MIRLTGLKLSVDHEKSDIYTAIYDKLGEKVKIKEFKISNKAIDARKKPNIYIVYSVDIEVDNEDKYVDGNTIKKLVNEKYVIPNLSEYKGLRPVIVGSGPGGIFAGLILAKAGLNPIILERGKAVDDRITDVYNFFNTGKLDVTSNVQFGEGGAGTFSDGKLTTNSHNSRIRIVIDELINAGADENISYIAKPHIGTDVLVNVVKKVREKIEKLGGEYRFLNQLVDIKYTNDRLKALVVKKADGSTYEIETDYCILAIGHSARDTIYMLKNRGVYLTKKSFAVGFRIEHKQGYINECQYGKNYSKKLPPAEYKINVRTKTGRGVYTFCMCPGGVVVPASSEQGYLAINGMSYNKRNLENANSAVLVNVEPSDLPEDVMSGIEFQREIEHKAFLLGGSNYKAPVQLAKDYIAGVKTTKLLDVKPSYSIGYTLADLNEILPKYLNDALKEGLVGLNRKLKDFSNKSSVLTGVESRSSSPVRINRDKDTMYCNVLGLIPCGEGAGYAGGIMTAAVDGIKCSEKILEEIQNDI</sequence>
<organism evidence="2 3">
    <name type="scientific">Sneathia vaginalis</name>
    <dbReference type="NCBI Taxonomy" id="187101"/>
    <lineage>
        <taxon>Bacteria</taxon>
        <taxon>Fusobacteriati</taxon>
        <taxon>Fusobacteriota</taxon>
        <taxon>Fusobacteriia</taxon>
        <taxon>Fusobacteriales</taxon>
        <taxon>Leptotrichiaceae</taxon>
        <taxon>Sneathia</taxon>
    </lineage>
</organism>
<reference evidence="2 3" key="1">
    <citation type="journal article" date="2012" name="BMC Genomics">
        <title>Genomic sequence analysis and characterization of Sneathia amnii sp. nov.</title>
        <authorList>
            <consortium name="Vaginal Microbiome Consortium (additional members)"/>
            <person name="Harwich M.D.Jr."/>
            <person name="Serrano M.G."/>
            <person name="Fettweis J.M."/>
            <person name="Alves J.M."/>
            <person name="Reimers M.A."/>
            <person name="Buck G.A."/>
            <person name="Jefferson K.K."/>
        </authorList>
    </citation>
    <scope>NUCLEOTIDE SEQUENCE [LARGE SCALE GENOMIC DNA]</scope>
    <source>
        <strain evidence="2 3">SN35</strain>
    </source>
</reference>
<dbReference type="SUPFAM" id="SSF51905">
    <property type="entry name" value="FAD/NAD(P)-binding domain"/>
    <property type="match status" value="1"/>
</dbReference>
<keyword evidence="3" id="KW-1185">Reference proteome</keyword>
<dbReference type="EMBL" id="CP011280">
    <property type="protein sequence ID" value="AKC95900.1"/>
    <property type="molecule type" value="Genomic_DNA"/>
</dbReference>
<dbReference type="InterPro" id="IPR028348">
    <property type="entry name" value="FAD-binding_protein"/>
</dbReference>
<dbReference type="PANTHER" id="PTHR42842">
    <property type="entry name" value="FAD/NAD(P)-BINDING OXIDOREDUCTASE"/>
    <property type="match status" value="1"/>
</dbReference>
<protein>
    <recommendedName>
        <fullName evidence="1">FAD-dependent protein C-terminal domain-containing protein</fullName>
    </recommendedName>
</protein>
<dbReference type="OrthoDB" id="9772594at2"/>
<dbReference type="AlphaFoldDB" id="A0A0E3ZAG5"/>
<evidence type="ECO:0000259" key="1">
    <source>
        <dbReference type="Pfam" id="PF21688"/>
    </source>
</evidence>
<dbReference type="HOGENOM" id="CLU_028644_3_0_0"/>
<gene>
    <name evidence="2" type="ORF">VC03_05335</name>
</gene>
<dbReference type="InterPro" id="IPR049516">
    <property type="entry name" value="FAD-depend_C"/>
</dbReference>